<accession>A0AAD7EML5</accession>
<evidence type="ECO:0000256" key="10">
    <source>
        <dbReference type="SAM" id="SignalP"/>
    </source>
</evidence>
<evidence type="ECO:0000256" key="5">
    <source>
        <dbReference type="ARBA" id="ARBA00022729"/>
    </source>
</evidence>
<dbReference type="EMBL" id="JARIHO010000026">
    <property type="protein sequence ID" value="KAJ7340660.1"/>
    <property type="molecule type" value="Genomic_DNA"/>
</dbReference>
<evidence type="ECO:0000256" key="4">
    <source>
        <dbReference type="ARBA" id="ARBA00022692"/>
    </source>
</evidence>
<dbReference type="InterPro" id="IPR021149">
    <property type="entry name" value="OligosaccharylTrfase_OST3/OST6"/>
</dbReference>
<keyword evidence="4 9" id="KW-0812">Transmembrane</keyword>
<keyword evidence="7 9" id="KW-1133">Transmembrane helix</keyword>
<sequence>MLLLSFLALVSLSVGRTGAFSTVHQQFVALAATGGGVVKLNSTSFDLITAAKRNWSASIVFTSLDPRNSCEPCKGFAPSWTAVAKAWSKVPQAHRDSHFFGLVDFVDSPRVIRKLGLQDAPTVYNYPPTEGPRATGKSDYWKYDFSAHGWKPQPLAEELSKATPVPIPYSTPFAWDRWATIGAGVIALGVALRLGNGITVLLSIWPWAISTIFLSLVMTSGYMFTRIRESPWMGRDGGWVAPAPQNQFGREVQMVFAIYGTLAFSFVMLIMVVPRQRSALVQRVQVYGLTATIMIIYSVLIVFYKVKMRGKTTVSSAKPHSRVPQGYPFRLLL</sequence>
<keyword evidence="5 10" id="KW-0732">Signal</keyword>
<keyword evidence="12" id="KW-1185">Reference proteome</keyword>
<dbReference type="PANTHER" id="PTHR12692:SF0">
    <property type="entry name" value="GH11935P"/>
    <property type="match status" value="1"/>
</dbReference>
<feature type="chain" id="PRO_5041940817" evidence="10">
    <location>
        <begin position="20"/>
        <end position="333"/>
    </location>
</feature>
<comment type="similarity">
    <text evidence="3">Belongs to the OST3/OST6 family.</text>
</comment>
<evidence type="ECO:0000256" key="3">
    <source>
        <dbReference type="ARBA" id="ARBA00009561"/>
    </source>
</evidence>
<comment type="subcellular location">
    <subcellularLocation>
        <location evidence="2">Endoplasmic reticulum membrane</location>
        <topology evidence="2">Multi-pass membrane protein</topology>
    </subcellularLocation>
</comment>
<protein>
    <submittedName>
        <fullName evidence="11">Dolichyl-diphosphooligosaccharide-protein glycotransferase</fullName>
    </submittedName>
</protein>
<feature type="transmembrane region" description="Helical" evidence="9">
    <location>
        <begin position="204"/>
        <end position="225"/>
    </location>
</feature>
<reference evidence="11" key="1">
    <citation type="submission" date="2023-03" db="EMBL/GenBank/DDBJ databases">
        <title>Massive genome expansion in bonnet fungi (Mycena s.s.) driven by repeated elements and novel gene families across ecological guilds.</title>
        <authorList>
            <consortium name="Lawrence Berkeley National Laboratory"/>
            <person name="Harder C.B."/>
            <person name="Miyauchi S."/>
            <person name="Viragh M."/>
            <person name="Kuo A."/>
            <person name="Thoen E."/>
            <person name="Andreopoulos B."/>
            <person name="Lu D."/>
            <person name="Skrede I."/>
            <person name="Drula E."/>
            <person name="Henrissat B."/>
            <person name="Morin E."/>
            <person name="Kohler A."/>
            <person name="Barry K."/>
            <person name="LaButti K."/>
            <person name="Morin E."/>
            <person name="Salamov A."/>
            <person name="Lipzen A."/>
            <person name="Mereny Z."/>
            <person name="Hegedus B."/>
            <person name="Baldrian P."/>
            <person name="Stursova M."/>
            <person name="Weitz H."/>
            <person name="Taylor A."/>
            <person name="Grigoriev I.V."/>
            <person name="Nagy L.G."/>
            <person name="Martin F."/>
            <person name="Kauserud H."/>
        </authorList>
    </citation>
    <scope>NUCLEOTIDE SEQUENCE</scope>
    <source>
        <strain evidence="11">CBHHK002</strain>
    </source>
</reference>
<dbReference type="Pfam" id="PF04756">
    <property type="entry name" value="OST3_OST6"/>
    <property type="match status" value="1"/>
</dbReference>
<evidence type="ECO:0000256" key="1">
    <source>
        <dbReference type="ARBA" id="ARBA00002791"/>
    </source>
</evidence>
<feature type="signal peptide" evidence="10">
    <location>
        <begin position="1"/>
        <end position="19"/>
    </location>
</feature>
<gene>
    <name evidence="11" type="ORF">DFH08DRAFT_783123</name>
</gene>
<dbReference type="Gene3D" id="3.40.30.10">
    <property type="entry name" value="Glutaredoxin"/>
    <property type="match status" value="1"/>
</dbReference>
<evidence type="ECO:0000256" key="9">
    <source>
        <dbReference type="SAM" id="Phobius"/>
    </source>
</evidence>
<feature type="transmembrane region" description="Helical" evidence="9">
    <location>
        <begin position="254"/>
        <end position="273"/>
    </location>
</feature>
<evidence type="ECO:0000256" key="2">
    <source>
        <dbReference type="ARBA" id="ARBA00004477"/>
    </source>
</evidence>
<evidence type="ECO:0000256" key="8">
    <source>
        <dbReference type="ARBA" id="ARBA00023136"/>
    </source>
</evidence>
<evidence type="ECO:0000313" key="12">
    <source>
        <dbReference type="Proteomes" id="UP001218218"/>
    </source>
</evidence>
<feature type="transmembrane region" description="Helical" evidence="9">
    <location>
        <begin position="285"/>
        <end position="304"/>
    </location>
</feature>
<keyword evidence="8 9" id="KW-0472">Membrane</keyword>
<dbReference type="AlphaFoldDB" id="A0AAD7EML5"/>
<evidence type="ECO:0000256" key="7">
    <source>
        <dbReference type="ARBA" id="ARBA00022989"/>
    </source>
</evidence>
<dbReference type="GO" id="GO:0018279">
    <property type="term" value="P:protein N-linked glycosylation via asparagine"/>
    <property type="evidence" value="ECO:0007669"/>
    <property type="project" value="TreeGrafter"/>
</dbReference>
<dbReference type="SUPFAM" id="SSF52833">
    <property type="entry name" value="Thioredoxin-like"/>
    <property type="match status" value="1"/>
</dbReference>
<evidence type="ECO:0000256" key="6">
    <source>
        <dbReference type="ARBA" id="ARBA00022824"/>
    </source>
</evidence>
<name>A0AAD7EML5_9AGAR</name>
<comment type="caution">
    <text evidence="11">The sequence shown here is derived from an EMBL/GenBank/DDBJ whole genome shotgun (WGS) entry which is preliminary data.</text>
</comment>
<organism evidence="11 12">
    <name type="scientific">Mycena albidolilacea</name>
    <dbReference type="NCBI Taxonomy" id="1033008"/>
    <lineage>
        <taxon>Eukaryota</taxon>
        <taxon>Fungi</taxon>
        <taxon>Dikarya</taxon>
        <taxon>Basidiomycota</taxon>
        <taxon>Agaricomycotina</taxon>
        <taxon>Agaricomycetes</taxon>
        <taxon>Agaricomycetidae</taxon>
        <taxon>Agaricales</taxon>
        <taxon>Marasmiineae</taxon>
        <taxon>Mycenaceae</taxon>
        <taxon>Mycena</taxon>
    </lineage>
</organism>
<dbReference type="PANTHER" id="PTHR12692">
    <property type="entry name" value="DOLICHYL-DIPHOSPHOOLIGOSACCHARIDE--PROTEIN GLYCOSYLTRANSFERASE-RELATED"/>
    <property type="match status" value="1"/>
</dbReference>
<dbReference type="GO" id="GO:0008250">
    <property type="term" value="C:oligosaccharyltransferase complex"/>
    <property type="evidence" value="ECO:0007669"/>
    <property type="project" value="TreeGrafter"/>
</dbReference>
<dbReference type="InterPro" id="IPR036249">
    <property type="entry name" value="Thioredoxin-like_sf"/>
</dbReference>
<keyword evidence="6" id="KW-0256">Endoplasmic reticulum</keyword>
<comment type="function">
    <text evidence="1">Subunit of the oligosaccharyl transferase (OST) complex that catalyzes the initial transfer of a defined glycan (Glc(3)Man(9)GlcNAc(2) in eukaryotes) from the lipid carrier dolichol-pyrophosphate to an asparagine residue within an Asn-X-Ser/Thr consensus motif in nascent polypeptide chains, the first step in protein N-glycosylation. N-glycosylation occurs cotranslationally and the complex associates with the Sec61 complex at the channel-forming translocon complex that mediates protein translocation across the endoplasmic reticulum (ER). All subunits are required for a maximal enzyme activity.</text>
</comment>
<proteinExistence type="inferred from homology"/>
<dbReference type="Proteomes" id="UP001218218">
    <property type="component" value="Unassembled WGS sequence"/>
</dbReference>
<evidence type="ECO:0000313" key="11">
    <source>
        <dbReference type="EMBL" id="KAJ7340660.1"/>
    </source>
</evidence>